<feature type="compositionally biased region" description="Low complexity" evidence="3">
    <location>
        <begin position="147"/>
        <end position="165"/>
    </location>
</feature>
<evidence type="ECO:0000256" key="3">
    <source>
        <dbReference type="SAM" id="MobiDB-lite"/>
    </source>
</evidence>
<sequence>MSIAFQCREVAAGPVVGYQVGAQGDGSGYIRQQQQQQQHQQKQDAVIRGLSCISIYVQSNPDGVPGQKGTDGSSLRALGGGQEVFRAVGQDHQVGFQPASAVLDLTTNKDFDCNIRAECNSGSQYGNHKRSAEDPLEHLGNFGAQKDSPSVSSSSITDDNCSSSSIDDDEETSGDMEVESKLKGPLDSMAELEDSLPIKRGLSNFFSGKSKSFTCLSDVASVKDLAKPENPYNKRRRNLLAYGNSWERNRFHPPRNGNAGISKKAIHTSKSTLALAVAMSKSEDSLEKDENDAHLPPLPPQGRWQRNFASPRSFSLTDLQGV</sequence>
<name>A9NU37_PICSI</name>
<dbReference type="GO" id="GO:0006950">
    <property type="term" value="P:response to stress"/>
    <property type="evidence" value="ECO:0007669"/>
    <property type="project" value="UniProtKB-ARBA"/>
</dbReference>
<evidence type="ECO:0000256" key="2">
    <source>
        <dbReference type="ARBA" id="ARBA00023242"/>
    </source>
</evidence>
<dbReference type="PANTHER" id="PTHR33172:SF96">
    <property type="entry name" value="PROTEIN OXIDATIVE STRESS 3 LIKE 3"/>
    <property type="match status" value="1"/>
</dbReference>
<comment type="subcellular location">
    <subcellularLocation>
        <location evidence="1">Nucleus</location>
    </subcellularLocation>
</comment>
<evidence type="ECO:0000256" key="1">
    <source>
        <dbReference type="ARBA" id="ARBA00004123"/>
    </source>
</evidence>
<dbReference type="AlphaFoldDB" id="A9NU37"/>
<dbReference type="OMA" id="FQCREVA"/>
<feature type="region of interest" description="Disordered" evidence="3">
    <location>
        <begin position="122"/>
        <end position="185"/>
    </location>
</feature>
<protein>
    <submittedName>
        <fullName evidence="4">Uncharacterized protein</fullName>
    </submittedName>
</protein>
<proteinExistence type="evidence at transcript level"/>
<dbReference type="InterPro" id="IPR051992">
    <property type="entry name" value="OxStress_Response_Reg"/>
</dbReference>
<keyword evidence="2" id="KW-0539">Nucleus</keyword>
<dbReference type="PANTHER" id="PTHR33172">
    <property type="entry name" value="OS08G0516900 PROTEIN"/>
    <property type="match status" value="1"/>
</dbReference>
<dbReference type="EMBL" id="EF084839">
    <property type="protein sequence ID" value="ABK24148.1"/>
    <property type="molecule type" value="mRNA"/>
</dbReference>
<dbReference type="GO" id="GO:0005634">
    <property type="term" value="C:nucleus"/>
    <property type="evidence" value="ECO:0007669"/>
    <property type="project" value="UniProtKB-SubCell"/>
</dbReference>
<feature type="compositionally biased region" description="Acidic residues" evidence="3">
    <location>
        <begin position="166"/>
        <end position="177"/>
    </location>
</feature>
<accession>A9NU37</accession>
<feature type="compositionally biased region" description="Polar residues" evidence="3">
    <location>
        <begin position="307"/>
        <end position="322"/>
    </location>
</feature>
<organism evidence="4">
    <name type="scientific">Picea sitchensis</name>
    <name type="common">Sitka spruce</name>
    <name type="synonym">Pinus sitchensis</name>
    <dbReference type="NCBI Taxonomy" id="3332"/>
    <lineage>
        <taxon>Eukaryota</taxon>
        <taxon>Viridiplantae</taxon>
        <taxon>Streptophyta</taxon>
        <taxon>Embryophyta</taxon>
        <taxon>Tracheophyta</taxon>
        <taxon>Spermatophyta</taxon>
        <taxon>Pinopsida</taxon>
        <taxon>Pinidae</taxon>
        <taxon>Conifers I</taxon>
        <taxon>Pinales</taxon>
        <taxon>Pinaceae</taxon>
        <taxon>Picea</taxon>
    </lineage>
</organism>
<evidence type="ECO:0000313" key="4">
    <source>
        <dbReference type="EMBL" id="ABK24148.1"/>
    </source>
</evidence>
<reference evidence="4" key="1">
    <citation type="journal article" date="2008" name="BMC Genomics">
        <title>A conifer genomics resource of 200,000 spruce (Picea spp.) ESTs and 6,464 high-quality, sequence-finished full-length cDNAs for Sitka spruce (Picea sitchensis).</title>
        <authorList>
            <person name="Ralph S.G."/>
            <person name="Chun H.J."/>
            <person name="Kolosova N."/>
            <person name="Cooper D."/>
            <person name="Oddy C."/>
            <person name="Ritland C.E."/>
            <person name="Kirkpatrick R."/>
            <person name="Moore R."/>
            <person name="Barber S."/>
            <person name="Holt R.A."/>
            <person name="Jones S.J."/>
            <person name="Marra M.A."/>
            <person name="Douglas C.J."/>
            <person name="Ritland K."/>
            <person name="Bohlmann J."/>
        </authorList>
    </citation>
    <scope>NUCLEOTIDE SEQUENCE</scope>
    <source>
        <tissue evidence="4">Bark</tissue>
    </source>
</reference>
<feature type="region of interest" description="Disordered" evidence="3">
    <location>
        <begin position="279"/>
        <end position="322"/>
    </location>
</feature>